<dbReference type="InterPro" id="IPR004027">
    <property type="entry name" value="SEC_C_motif"/>
</dbReference>
<dbReference type="PROSITE" id="PS50293">
    <property type="entry name" value="TPR_REGION"/>
    <property type="match status" value="1"/>
</dbReference>
<dbReference type="Gene3D" id="1.25.40.10">
    <property type="entry name" value="Tetratricopeptide repeat domain"/>
    <property type="match status" value="3"/>
</dbReference>
<dbReference type="SUPFAM" id="SSF48452">
    <property type="entry name" value="TPR-like"/>
    <property type="match status" value="2"/>
</dbReference>
<dbReference type="PANTHER" id="PTHR44858:SF1">
    <property type="entry name" value="UDP-N-ACETYLGLUCOSAMINE--PEPTIDE N-ACETYLGLUCOSAMINYLTRANSFERASE SPINDLY-RELATED"/>
    <property type="match status" value="1"/>
</dbReference>
<dbReference type="SMART" id="SM00028">
    <property type="entry name" value="TPR"/>
    <property type="match status" value="7"/>
</dbReference>
<dbReference type="Pfam" id="PF13181">
    <property type="entry name" value="TPR_8"/>
    <property type="match status" value="1"/>
</dbReference>
<gene>
    <name evidence="4" type="ORF">S2091_3763</name>
</gene>
<keyword evidence="2 3" id="KW-0802">TPR repeat</keyword>
<dbReference type="InterPro" id="IPR050498">
    <property type="entry name" value="Ycf3"/>
</dbReference>
<dbReference type="Pfam" id="PF13431">
    <property type="entry name" value="TPR_17"/>
    <property type="match status" value="1"/>
</dbReference>
<keyword evidence="1" id="KW-0677">Repeat</keyword>
<dbReference type="InterPro" id="IPR011990">
    <property type="entry name" value="TPR-like_helical_dom_sf"/>
</dbReference>
<evidence type="ECO:0000256" key="1">
    <source>
        <dbReference type="ARBA" id="ARBA00022737"/>
    </source>
</evidence>
<evidence type="ECO:0000256" key="2">
    <source>
        <dbReference type="ARBA" id="ARBA00022803"/>
    </source>
</evidence>
<feature type="repeat" description="TPR" evidence="3">
    <location>
        <begin position="150"/>
        <end position="183"/>
    </location>
</feature>
<dbReference type="SUPFAM" id="SSF103642">
    <property type="entry name" value="Sec-C motif"/>
    <property type="match status" value="1"/>
</dbReference>
<dbReference type="Gene3D" id="3.10.450.50">
    <property type="match status" value="1"/>
</dbReference>
<evidence type="ECO:0000313" key="4">
    <source>
        <dbReference type="EMBL" id="PRC91485.1"/>
    </source>
</evidence>
<dbReference type="Proteomes" id="UP000237839">
    <property type="component" value="Unassembled WGS sequence"/>
</dbReference>
<dbReference type="PANTHER" id="PTHR44858">
    <property type="entry name" value="TETRATRICOPEPTIDE REPEAT PROTEIN 6"/>
    <property type="match status" value="1"/>
</dbReference>
<feature type="repeat" description="TPR" evidence="3">
    <location>
        <begin position="45"/>
        <end position="78"/>
    </location>
</feature>
<dbReference type="PROSITE" id="PS50005">
    <property type="entry name" value="TPR"/>
    <property type="match status" value="5"/>
</dbReference>
<protein>
    <submittedName>
        <fullName evidence="4">TPR repeat</fullName>
    </submittedName>
</protein>
<dbReference type="Pfam" id="PF02810">
    <property type="entry name" value="SEC-C"/>
    <property type="match status" value="1"/>
</dbReference>
<feature type="repeat" description="TPR" evidence="3">
    <location>
        <begin position="116"/>
        <end position="149"/>
    </location>
</feature>
<evidence type="ECO:0000313" key="5">
    <source>
        <dbReference type="Proteomes" id="UP000237839"/>
    </source>
</evidence>
<feature type="repeat" description="TPR" evidence="3">
    <location>
        <begin position="184"/>
        <end position="217"/>
    </location>
</feature>
<organism evidence="4 5">
    <name type="scientific">Solimicrobium silvestre</name>
    <dbReference type="NCBI Taxonomy" id="2099400"/>
    <lineage>
        <taxon>Bacteria</taxon>
        <taxon>Pseudomonadati</taxon>
        <taxon>Pseudomonadota</taxon>
        <taxon>Betaproteobacteria</taxon>
        <taxon>Burkholderiales</taxon>
        <taxon>Oxalobacteraceae</taxon>
        <taxon>Solimicrobium</taxon>
    </lineage>
</organism>
<feature type="repeat" description="TPR" evidence="3">
    <location>
        <begin position="79"/>
        <end position="112"/>
    </location>
</feature>
<keyword evidence="5" id="KW-1185">Reference proteome</keyword>
<proteinExistence type="predicted"/>
<accession>A0A2S9GUS4</accession>
<dbReference type="Pfam" id="PF14559">
    <property type="entry name" value="TPR_19"/>
    <property type="match status" value="1"/>
</dbReference>
<comment type="caution">
    <text evidence="4">The sequence shown here is derived from an EMBL/GenBank/DDBJ whole genome shotgun (WGS) entry which is preliminary data.</text>
</comment>
<dbReference type="AlphaFoldDB" id="A0A2S9GUS4"/>
<dbReference type="OrthoDB" id="9814129at2"/>
<name>A0A2S9GUS4_9BURK</name>
<reference evidence="4 5" key="1">
    <citation type="submission" date="2018-02" db="EMBL/GenBank/DDBJ databases">
        <title>Solimicrobium silvestre gen. nov., sp. nov., isolated from alpine forest soil.</title>
        <authorList>
            <person name="Margesin R."/>
            <person name="Albuquerque L."/>
            <person name="Zhang D.-C."/>
            <person name="Froufe H.J.C."/>
            <person name="Severino R."/>
            <person name="Roxo I."/>
            <person name="Egas C."/>
            <person name="Da Costa M.S."/>
        </authorList>
    </citation>
    <scope>NUCLEOTIDE SEQUENCE [LARGE SCALE GENOMIC DNA]</scope>
    <source>
        <strain evidence="4 5">S20-91</strain>
    </source>
</reference>
<dbReference type="InterPro" id="IPR019734">
    <property type="entry name" value="TPR_rpt"/>
</dbReference>
<dbReference type="EMBL" id="PUGF01000022">
    <property type="protein sequence ID" value="PRC91485.1"/>
    <property type="molecule type" value="Genomic_DNA"/>
</dbReference>
<evidence type="ECO:0000256" key="3">
    <source>
        <dbReference type="PROSITE-ProRule" id="PRU00339"/>
    </source>
</evidence>
<sequence length="609" mass="68882">MNKPGRNDPCFCGSKKKFKHCCMQPSLEKREISPSLNRLSDIAALPALLEVANKERLEGKLQEALAHYDAILRLNPNEPEALHFSGMISFQAEEYAKAEQLVRRSIASNPTNISNSYYLVNLSLILKAQSKFQEAVECQLKAIELQPDNAFAYLNLGVTLVAMGRDDEAIENYRKAIALNPDFKEAFYNLGIALRLQGDHIGAIQCNQRVLELDPTYVDAYINLSSSNIVLKNFDAVSAYSLKAIALNPAHFNSYYNLGIACHEQGNLTGSLVFFDHGASLNPNYMNLHCARSLVMLALGNFDQGWKGYEFRWYQENQPEPMRHYPYPWWLGESLQDKTIFVWGEQGIGDQMMFSSMLEELIPLVKHCIFACTKKVIPLFSRSFPKAQVIDLEDASQLASLHHTIDVQSALGSMARWLRPTLERFPHKPYFLKPDQDRVLYWKARLAELGPELKVGICWRSGNISGDRIFYCTQIEQWGPIFSVPGVTFVNLQYDECSLELAQAKEQFGIEVHAFSEVDLYDDIDETAALNKALDLVISAPTSASILSGALGVPTWQMVSGFNWQLMGTSENCWYSSLKTIHRNWDQPWELIMENIAVLLKQQVAQHNG</sequence>
<dbReference type="Pfam" id="PF13414">
    <property type="entry name" value="TPR_11"/>
    <property type="match status" value="1"/>
</dbReference>
<dbReference type="SUPFAM" id="SSF53756">
    <property type="entry name" value="UDP-Glycosyltransferase/glycogen phosphorylase"/>
    <property type="match status" value="1"/>
</dbReference>
<dbReference type="RefSeq" id="WP_105533512.1">
    <property type="nucleotide sequence ID" value="NZ_PUGF01000022.1"/>
</dbReference>